<dbReference type="CAZy" id="GT4">
    <property type="family name" value="Glycosyltransferase Family 4"/>
</dbReference>
<dbReference type="PANTHER" id="PTHR45947">
    <property type="entry name" value="SULFOQUINOVOSYL TRANSFERASE SQD2"/>
    <property type="match status" value="1"/>
</dbReference>
<dbReference type="eggNOG" id="COG0438">
    <property type="taxonomic scope" value="Bacteria"/>
</dbReference>
<dbReference type="Pfam" id="PF13579">
    <property type="entry name" value="Glyco_trans_4_4"/>
    <property type="match status" value="1"/>
</dbReference>
<evidence type="ECO:0000313" key="3">
    <source>
        <dbReference type="EMBL" id="ACM04772.1"/>
    </source>
</evidence>
<gene>
    <name evidence="3" type="ordered locus">trd_1892</name>
</gene>
<dbReference type="CDD" id="cd03802">
    <property type="entry name" value="GT4_AviGT4-like"/>
    <property type="match status" value="1"/>
</dbReference>
<evidence type="ECO:0000259" key="2">
    <source>
        <dbReference type="Pfam" id="PF13579"/>
    </source>
</evidence>
<dbReference type="HOGENOM" id="CLU_042257_1_0_0"/>
<proteinExistence type="predicted"/>
<sequence length="424" mass="47343">MFQWLAFCAGSLLHQRPVLRKHDDAQGWEVERMRIAQIAPLYEAVPPKLYGGTERVVFALVEELVRRGHDVTLFATADSQTSARLIPMAPSGLRLAGARDPIALHVAMLEEVYAHADEFDIIHSHVDYLTFPFARTVTTPTVTTLHGRLDMPETRRVLSRFTDQRLISISRSQRAPLADLPLRWVGTVYNGVRLENFPFRPEPQDPPYLAFVGRISPEKRPDWAIEVARRLGLPLKIGAKIDPADRDWAEAHFLPLLGTPGVEYLGEVDERQKAELLGGALALLFPIDWPEPFGLVLAEAMACGTPVVAFPGGAVEEIVIDGVTGYICHSKTLDEMVEKVRQIERIDRSACRRHVEQHFSSIAMTDAYEAIYQEILLEQAVTALRGDRRFVLAVPGEERIGTSLPERAGRLAANGFTTPVPLER</sequence>
<dbReference type="SUPFAM" id="SSF53756">
    <property type="entry name" value="UDP-Glycosyltransferase/glycogen phosphorylase"/>
    <property type="match status" value="1"/>
</dbReference>
<reference evidence="3 4" key="1">
    <citation type="journal article" date="2009" name="PLoS ONE">
        <title>Complete genome sequence of the aerobic CO-oxidizing thermophile Thermomicrobium roseum.</title>
        <authorList>
            <person name="Wu D."/>
            <person name="Raymond J."/>
            <person name="Wu M."/>
            <person name="Chatterji S."/>
            <person name="Ren Q."/>
            <person name="Graham J.E."/>
            <person name="Bryant D.A."/>
            <person name="Robb F."/>
            <person name="Colman A."/>
            <person name="Tallon L.J."/>
            <person name="Badger J.H."/>
            <person name="Madupu R."/>
            <person name="Ward N.L."/>
            <person name="Eisen J.A."/>
        </authorList>
    </citation>
    <scope>NUCLEOTIDE SEQUENCE [LARGE SCALE GENOMIC DNA]</scope>
    <source>
        <strain evidence="4">ATCC 27502 / DSM 5159 / P-2</strain>
    </source>
</reference>
<evidence type="ECO:0000259" key="1">
    <source>
        <dbReference type="Pfam" id="PF00534"/>
    </source>
</evidence>
<dbReference type="InterPro" id="IPR050194">
    <property type="entry name" value="Glycosyltransferase_grp1"/>
</dbReference>
<accession>B9L1Z3</accession>
<dbReference type="InterPro" id="IPR001296">
    <property type="entry name" value="Glyco_trans_1"/>
</dbReference>
<dbReference type="Gene3D" id="3.40.50.2000">
    <property type="entry name" value="Glycogen Phosphorylase B"/>
    <property type="match status" value="2"/>
</dbReference>
<dbReference type="AlphaFoldDB" id="B9L1Z3"/>
<dbReference type="Pfam" id="PF00534">
    <property type="entry name" value="Glycos_transf_1"/>
    <property type="match status" value="1"/>
</dbReference>
<organism evidence="3 4">
    <name type="scientific">Thermomicrobium roseum (strain ATCC 27502 / DSM 5159 / P-2)</name>
    <dbReference type="NCBI Taxonomy" id="309801"/>
    <lineage>
        <taxon>Bacteria</taxon>
        <taxon>Pseudomonadati</taxon>
        <taxon>Thermomicrobiota</taxon>
        <taxon>Thermomicrobia</taxon>
        <taxon>Thermomicrobiales</taxon>
        <taxon>Thermomicrobiaceae</taxon>
        <taxon>Thermomicrobium</taxon>
    </lineage>
</organism>
<feature type="domain" description="Glycosyl transferase family 1" evidence="1">
    <location>
        <begin position="195"/>
        <end position="347"/>
    </location>
</feature>
<name>B9L1Z3_THERP</name>
<dbReference type="GO" id="GO:0016757">
    <property type="term" value="F:glycosyltransferase activity"/>
    <property type="evidence" value="ECO:0007669"/>
    <property type="project" value="InterPro"/>
</dbReference>
<dbReference type="STRING" id="309801.trd_1892"/>
<dbReference type="PANTHER" id="PTHR45947:SF3">
    <property type="entry name" value="SULFOQUINOVOSYL TRANSFERASE SQD2"/>
    <property type="match status" value="1"/>
</dbReference>
<evidence type="ECO:0000313" key="4">
    <source>
        <dbReference type="Proteomes" id="UP000000447"/>
    </source>
</evidence>
<keyword evidence="3" id="KW-0808">Transferase</keyword>
<dbReference type="EMBL" id="CP001275">
    <property type="protein sequence ID" value="ACM04772.1"/>
    <property type="molecule type" value="Genomic_DNA"/>
</dbReference>
<dbReference type="InterPro" id="IPR028098">
    <property type="entry name" value="Glyco_trans_4-like_N"/>
</dbReference>
<dbReference type="KEGG" id="tro:trd_1892"/>
<keyword evidence="4" id="KW-1185">Reference proteome</keyword>
<dbReference type="Proteomes" id="UP000000447">
    <property type="component" value="Chromosome"/>
</dbReference>
<feature type="domain" description="Glycosyltransferase subfamily 4-like N-terminal" evidence="2">
    <location>
        <begin position="51"/>
        <end position="160"/>
    </location>
</feature>
<protein>
    <submittedName>
        <fullName evidence="3">Putative glycosyltransferase</fullName>
    </submittedName>
</protein>